<dbReference type="Gene3D" id="1.10.510.10">
    <property type="entry name" value="Transferase(Phosphotransferase) domain 1"/>
    <property type="match status" value="1"/>
</dbReference>
<dbReference type="OrthoDB" id="1103805at2759"/>
<dbReference type="EC" id="2.7.11.1" evidence="2"/>
<dbReference type="InterPro" id="IPR051564">
    <property type="entry name" value="LRR_receptor-like_kinase"/>
</dbReference>
<evidence type="ECO:0000313" key="22">
    <source>
        <dbReference type="Proteomes" id="UP000235220"/>
    </source>
</evidence>
<keyword evidence="12" id="KW-0418">Kinase</keyword>
<gene>
    <name evidence="23" type="primary">LOC108985915</name>
</gene>
<dbReference type="PROSITE" id="PS00108">
    <property type="entry name" value="PROTEIN_KINASE_ST"/>
    <property type="match status" value="1"/>
</dbReference>
<dbReference type="Gene3D" id="3.30.200.20">
    <property type="entry name" value="Phosphorylase Kinase, domain 1"/>
    <property type="match status" value="1"/>
</dbReference>
<evidence type="ECO:0000256" key="10">
    <source>
        <dbReference type="ARBA" id="ARBA00022737"/>
    </source>
</evidence>
<evidence type="ECO:0000256" key="8">
    <source>
        <dbReference type="ARBA" id="ARBA00022692"/>
    </source>
</evidence>
<keyword evidence="15" id="KW-0472">Membrane</keyword>
<organism evidence="22 23">
    <name type="scientific">Juglans regia</name>
    <name type="common">English walnut</name>
    <dbReference type="NCBI Taxonomy" id="51240"/>
    <lineage>
        <taxon>Eukaryota</taxon>
        <taxon>Viridiplantae</taxon>
        <taxon>Streptophyta</taxon>
        <taxon>Embryophyta</taxon>
        <taxon>Tracheophyta</taxon>
        <taxon>Spermatophyta</taxon>
        <taxon>Magnoliopsida</taxon>
        <taxon>eudicotyledons</taxon>
        <taxon>Gunneridae</taxon>
        <taxon>Pentapetalae</taxon>
        <taxon>rosids</taxon>
        <taxon>fabids</taxon>
        <taxon>Fagales</taxon>
        <taxon>Juglandaceae</taxon>
        <taxon>Juglans</taxon>
    </lineage>
</organism>
<keyword evidence="10" id="KW-0677">Repeat</keyword>
<sequence>MHLPKCNFRKPGNTKLTSTSTFIISLVLGLLGVTSVLCFLIVSWLRKKRKVSISRPSGNFLLNLSYQSLLKATDGFSSTNLLGVGSFGSVYKGILDEGRTIIAVKVLNLLHHGAFRSFLVECEALRNIRHRNLVKILTVCSSVDYLGNDFKALVYEFMANRSLEEWLHPTATEDGVHQDQRNLDLFQRLDIVIDVANALEYLHDHCQTQIIHCDLKPSNVLLDNEMIGHVGDFGIARFSPGSNHNSSTIHSSTIGLRGTIGYAAPEYGVGNEVSTHGDIYSYGILLLEMFTGRRPTDIFQGSLSLHSFVKTALPQGVVEIADPILFHEREEETTRNNGQNNNIIRRNKTQECLVSIFQIGVACSAERPEERMNIKDVVAGLNLIRKFFLQNGTNRGNPRINGP</sequence>
<evidence type="ECO:0000259" key="21">
    <source>
        <dbReference type="PROSITE" id="PS50011"/>
    </source>
</evidence>
<dbReference type="InterPro" id="IPR017441">
    <property type="entry name" value="Protein_kinase_ATP_BS"/>
</dbReference>
<keyword evidence="17" id="KW-0325">Glycoprotein</keyword>
<keyword evidence="6" id="KW-0433">Leucine-rich repeat</keyword>
<dbReference type="InterPro" id="IPR000719">
    <property type="entry name" value="Prot_kinase_dom"/>
</dbReference>
<comment type="similarity">
    <text evidence="20">Belongs to the protein kinase superfamily.</text>
</comment>
<evidence type="ECO:0000256" key="13">
    <source>
        <dbReference type="ARBA" id="ARBA00022840"/>
    </source>
</evidence>
<dbReference type="PANTHER" id="PTHR48055:SF55">
    <property type="entry name" value="PROTEIN KINASE DOMAIN-CONTAINING PROTEIN"/>
    <property type="match status" value="1"/>
</dbReference>
<keyword evidence="13 20" id="KW-0067">ATP-binding</keyword>
<feature type="domain" description="Protein kinase" evidence="21">
    <location>
        <begin position="76"/>
        <end position="388"/>
    </location>
</feature>
<dbReference type="SMART" id="SM00220">
    <property type="entry name" value="S_TKc"/>
    <property type="match status" value="1"/>
</dbReference>
<evidence type="ECO:0000256" key="9">
    <source>
        <dbReference type="ARBA" id="ARBA00022729"/>
    </source>
</evidence>
<keyword evidence="16" id="KW-0675">Receptor</keyword>
<evidence type="ECO:0000256" key="3">
    <source>
        <dbReference type="ARBA" id="ARBA00022475"/>
    </source>
</evidence>
<keyword evidence="8" id="KW-0812">Transmembrane</keyword>
<evidence type="ECO:0000256" key="11">
    <source>
        <dbReference type="ARBA" id="ARBA00022741"/>
    </source>
</evidence>
<dbReference type="PANTHER" id="PTHR48055">
    <property type="entry name" value="LEUCINE-RICH REPEAT RECEPTOR PROTEIN KINASE EMS1"/>
    <property type="match status" value="1"/>
</dbReference>
<comment type="subcellular location">
    <subcellularLocation>
        <location evidence="1">Cell membrane</location>
        <topology evidence="1">Single-pass membrane protein</topology>
    </subcellularLocation>
</comment>
<keyword evidence="5" id="KW-0597">Phosphoprotein</keyword>
<reference evidence="23" key="1">
    <citation type="submission" date="2025-08" db="UniProtKB">
        <authorList>
            <consortium name="RefSeq"/>
        </authorList>
    </citation>
    <scope>IDENTIFICATION</scope>
    <source>
        <tissue evidence="23">Leaves</tissue>
    </source>
</reference>
<protein>
    <recommendedName>
        <fullName evidence="2">non-specific serine/threonine protein kinase</fullName>
        <ecNumber evidence="2">2.7.11.1</ecNumber>
    </recommendedName>
</protein>
<dbReference type="Pfam" id="PF00069">
    <property type="entry name" value="Pkinase"/>
    <property type="match status" value="1"/>
</dbReference>
<dbReference type="GO" id="GO:0004674">
    <property type="term" value="F:protein serine/threonine kinase activity"/>
    <property type="evidence" value="ECO:0007669"/>
    <property type="project" value="UniProtKB-KW"/>
</dbReference>
<dbReference type="SUPFAM" id="SSF56112">
    <property type="entry name" value="Protein kinase-like (PK-like)"/>
    <property type="match status" value="1"/>
</dbReference>
<dbReference type="InterPro" id="IPR008271">
    <property type="entry name" value="Ser/Thr_kinase_AS"/>
</dbReference>
<dbReference type="PROSITE" id="PS00107">
    <property type="entry name" value="PROTEIN_KINASE_ATP"/>
    <property type="match status" value="1"/>
</dbReference>
<evidence type="ECO:0000256" key="17">
    <source>
        <dbReference type="ARBA" id="ARBA00023180"/>
    </source>
</evidence>
<evidence type="ECO:0000256" key="15">
    <source>
        <dbReference type="ARBA" id="ARBA00023136"/>
    </source>
</evidence>
<keyword evidence="3" id="KW-1003">Cell membrane</keyword>
<keyword evidence="9" id="KW-0732">Signal</keyword>
<keyword evidence="4 20" id="KW-0723">Serine/threonine-protein kinase</keyword>
<evidence type="ECO:0000256" key="12">
    <source>
        <dbReference type="ARBA" id="ARBA00022777"/>
    </source>
</evidence>
<dbReference type="FunFam" id="3.30.200.20:FF:000432">
    <property type="entry name" value="LRR receptor-like serine/threonine-protein kinase EFR"/>
    <property type="match status" value="1"/>
</dbReference>
<accession>A0A2I4E3F6</accession>
<dbReference type="Gramene" id="Jr05_13570_p1">
    <property type="protein sequence ID" value="cds.Jr05_13570_p1"/>
    <property type="gene ID" value="Jr05_13570"/>
</dbReference>
<dbReference type="GO" id="GO:0005886">
    <property type="term" value="C:plasma membrane"/>
    <property type="evidence" value="ECO:0007669"/>
    <property type="project" value="UniProtKB-SubCell"/>
</dbReference>
<dbReference type="AlphaFoldDB" id="A0A2I4E3F6"/>
<dbReference type="FunFam" id="1.10.510.10:FF:000358">
    <property type="entry name" value="Putative leucine-rich repeat receptor-like serine/threonine-protein kinase"/>
    <property type="match status" value="1"/>
</dbReference>
<dbReference type="GeneID" id="108985915"/>
<evidence type="ECO:0000256" key="18">
    <source>
        <dbReference type="ARBA" id="ARBA00047899"/>
    </source>
</evidence>
<dbReference type="Proteomes" id="UP000235220">
    <property type="component" value="Chromosome 5"/>
</dbReference>
<evidence type="ECO:0000256" key="14">
    <source>
        <dbReference type="ARBA" id="ARBA00022989"/>
    </source>
</evidence>
<evidence type="ECO:0000256" key="16">
    <source>
        <dbReference type="ARBA" id="ARBA00023170"/>
    </source>
</evidence>
<comment type="catalytic activity">
    <reaction evidence="19">
        <text>L-seryl-[protein] + ATP = O-phospho-L-seryl-[protein] + ADP + H(+)</text>
        <dbReference type="Rhea" id="RHEA:17989"/>
        <dbReference type="Rhea" id="RHEA-COMP:9863"/>
        <dbReference type="Rhea" id="RHEA-COMP:11604"/>
        <dbReference type="ChEBI" id="CHEBI:15378"/>
        <dbReference type="ChEBI" id="CHEBI:29999"/>
        <dbReference type="ChEBI" id="CHEBI:30616"/>
        <dbReference type="ChEBI" id="CHEBI:83421"/>
        <dbReference type="ChEBI" id="CHEBI:456216"/>
        <dbReference type="EC" id="2.7.11.1"/>
    </reaction>
</comment>
<keyword evidence="22" id="KW-1185">Reference proteome</keyword>
<comment type="catalytic activity">
    <reaction evidence="18">
        <text>L-threonyl-[protein] + ATP = O-phospho-L-threonyl-[protein] + ADP + H(+)</text>
        <dbReference type="Rhea" id="RHEA:46608"/>
        <dbReference type="Rhea" id="RHEA-COMP:11060"/>
        <dbReference type="Rhea" id="RHEA-COMP:11605"/>
        <dbReference type="ChEBI" id="CHEBI:15378"/>
        <dbReference type="ChEBI" id="CHEBI:30013"/>
        <dbReference type="ChEBI" id="CHEBI:30616"/>
        <dbReference type="ChEBI" id="CHEBI:61977"/>
        <dbReference type="ChEBI" id="CHEBI:456216"/>
        <dbReference type="EC" id="2.7.11.1"/>
    </reaction>
</comment>
<evidence type="ECO:0000256" key="5">
    <source>
        <dbReference type="ARBA" id="ARBA00022553"/>
    </source>
</evidence>
<dbReference type="RefSeq" id="XP_018813931.1">
    <property type="nucleotide sequence ID" value="XM_018958386.2"/>
</dbReference>
<dbReference type="GO" id="GO:0005524">
    <property type="term" value="F:ATP binding"/>
    <property type="evidence" value="ECO:0007669"/>
    <property type="project" value="UniProtKB-UniRule"/>
</dbReference>
<dbReference type="PROSITE" id="PS50011">
    <property type="entry name" value="PROTEIN_KINASE_DOM"/>
    <property type="match status" value="1"/>
</dbReference>
<evidence type="ECO:0000256" key="7">
    <source>
        <dbReference type="ARBA" id="ARBA00022679"/>
    </source>
</evidence>
<dbReference type="InterPro" id="IPR011009">
    <property type="entry name" value="Kinase-like_dom_sf"/>
</dbReference>
<evidence type="ECO:0000256" key="19">
    <source>
        <dbReference type="ARBA" id="ARBA00048679"/>
    </source>
</evidence>
<evidence type="ECO:0000256" key="2">
    <source>
        <dbReference type="ARBA" id="ARBA00012513"/>
    </source>
</evidence>
<dbReference type="STRING" id="51240.A0A2I4E3F6"/>
<evidence type="ECO:0000256" key="4">
    <source>
        <dbReference type="ARBA" id="ARBA00022527"/>
    </source>
</evidence>
<evidence type="ECO:0000256" key="6">
    <source>
        <dbReference type="ARBA" id="ARBA00022614"/>
    </source>
</evidence>
<keyword evidence="7" id="KW-0808">Transferase</keyword>
<name>A0A2I4E3F6_JUGRE</name>
<proteinExistence type="inferred from homology"/>
<keyword evidence="11 20" id="KW-0547">Nucleotide-binding</keyword>
<evidence type="ECO:0000256" key="20">
    <source>
        <dbReference type="RuleBase" id="RU000304"/>
    </source>
</evidence>
<dbReference type="KEGG" id="jre:108985915"/>
<keyword evidence="14" id="KW-1133">Transmembrane helix</keyword>
<evidence type="ECO:0000256" key="1">
    <source>
        <dbReference type="ARBA" id="ARBA00004162"/>
    </source>
</evidence>
<evidence type="ECO:0000313" key="23">
    <source>
        <dbReference type="RefSeq" id="XP_018813931.1"/>
    </source>
</evidence>